<dbReference type="AlphaFoldDB" id="H1DG78"/>
<evidence type="ECO:0000256" key="2">
    <source>
        <dbReference type="ARBA" id="ARBA00022490"/>
    </source>
</evidence>
<evidence type="ECO:0000259" key="4">
    <source>
        <dbReference type="Pfam" id="PF00881"/>
    </source>
</evidence>
<dbReference type="GO" id="GO:0016491">
    <property type="term" value="F:oxidoreductase activity"/>
    <property type="evidence" value="ECO:0007669"/>
    <property type="project" value="UniProtKB-KW"/>
</dbReference>
<dbReference type="PANTHER" id="PTHR43035">
    <property type="entry name" value="FATTY ACID REPRESSION MUTANT PROTEIN 2-RELATED"/>
    <property type="match status" value="1"/>
</dbReference>
<evidence type="ECO:0000313" key="6">
    <source>
        <dbReference type="Proteomes" id="UP000004892"/>
    </source>
</evidence>
<dbReference type="Pfam" id="PF00881">
    <property type="entry name" value="Nitroreductase"/>
    <property type="match status" value="1"/>
</dbReference>
<dbReference type="InterPro" id="IPR000415">
    <property type="entry name" value="Nitroreductase-like"/>
</dbReference>
<proteinExistence type="predicted"/>
<dbReference type="GO" id="GO:0034599">
    <property type="term" value="P:cellular response to oxidative stress"/>
    <property type="evidence" value="ECO:0007669"/>
    <property type="project" value="InterPro"/>
</dbReference>
<dbReference type="eggNOG" id="COG3560">
    <property type="taxonomic scope" value="Bacteria"/>
</dbReference>
<dbReference type="Gene3D" id="3.40.109.10">
    <property type="entry name" value="NADH Oxidase"/>
    <property type="match status" value="1"/>
</dbReference>
<dbReference type="GO" id="GO:0005737">
    <property type="term" value="C:cytoplasm"/>
    <property type="evidence" value="ECO:0007669"/>
    <property type="project" value="UniProtKB-SubCell"/>
</dbReference>
<evidence type="ECO:0000256" key="3">
    <source>
        <dbReference type="ARBA" id="ARBA00023002"/>
    </source>
</evidence>
<evidence type="ECO:0000313" key="5">
    <source>
        <dbReference type="EMBL" id="EHP48190.1"/>
    </source>
</evidence>
<sequence length="200" mass="23168">MERNLKEALKHRRSYYALDSQSPISDEQIEEIMRFAVAHTPSAFNSQSTRLVLLLGEHHRKLWKLVKETLKKIISEAAYEATEAKVDKSFLAGYGTVLFYEDQTIVESLQKAFPLYQDKFPEWSEHTSAMHQLVVWTMLENAGFGASLQHYNPLIDLAVQAEWRLPEHWRLIAQMPFGTPLTAPGKKDMHPVEERIKIFK</sequence>
<dbReference type="SUPFAM" id="SSF55469">
    <property type="entry name" value="FMN-dependent nitroreductase-like"/>
    <property type="match status" value="1"/>
</dbReference>
<dbReference type="HOGENOM" id="CLU_073125_1_0_10"/>
<keyword evidence="2" id="KW-0963">Cytoplasm</keyword>
<dbReference type="RefSeq" id="WP_009136412.1">
    <property type="nucleotide sequence ID" value="NZ_JH594596.1"/>
</dbReference>
<comment type="caution">
    <text evidence="5">The sequence shown here is derived from an EMBL/GenBank/DDBJ whole genome shotgun (WGS) entry which is preliminary data.</text>
</comment>
<keyword evidence="6" id="KW-1185">Reference proteome</keyword>
<dbReference type="EMBL" id="ADMC01000018">
    <property type="protein sequence ID" value="EHP48190.1"/>
    <property type="molecule type" value="Genomic_DNA"/>
</dbReference>
<dbReference type="CDD" id="cd02140">
    <property type="entry name" value="Frm2-like"/>
    <property type="match status" value="1"/>
</dbReference>
<dbReference type="FunFam" id="3.40.109.10:FF:000001">
    <property type="entry name" value="Nitroreductase family"/>
    <property type="match status" value="1"/>
</dbReference>
<accession>H1DG78</accession>
<gene>
    <name evidence="5" type="ORF">HMPREF9449_01264</name>
</gene>
<protein>
    <recommendedName>
        <fullName evidence="4">Nitroreductase domain-containing protein</fullName>
    </recommendedName>
</protein>
<dbReference type="PANTHER" id="PTHR43035:SF1">
    <property type="entry name" value="FATTY ACID REPRESSION MUTANT PROTEIN 2-RELATED"/>
    <property type="match status" value="1"/>
</dbReference>
<keyword evidence="3" id="KW-0560">Oxidoreductase</keyword>
<evidence type="ECO:0000256" key="1">
    <source>
        <dbReference type="ARBA" id="ARBA00004496"/>
    </source>
</evidence>
<comment type="subcellular location">
    <subcellularLocation>
        <location evidence="1">Cytoplasm</location>
    </subcellularLocation>
</comment>
<dbReference type="PATRIC" id="fig|742817.3.peg.1342"/>
<organism evidence="5 6">
    <name type="scientific">Odoribacter laneus YIT 12061</name>
    <dbReference type="NCBI Taxonomy" id="742817"/>
    <lineage>
        <taxon>Bacteria</taxon>
        <taxon>Pseudomonadati</taxon>
        <taxon>Bacteroidota</taxon>
        <taxon>Bacteroidia</taxon>
        <taxon>Bacteroidales</taxon>
        <taxon>Odoribacteraceae</taxon>
        <taxon>Odoribacter</taxon>
    </lineage>
</organism>
<reference evidence="5 6" key="1">
    <citation type="submission" date="2012-01" db="EMBL/GenBank/DDBJ databases">
        <title>The Genome Sequence of Odoribacter laneus YIT 12061.</title>
        <authorList>
            <consortium name="The Broad Institute Genome Sequencing Platform"/>
            <person name="Earl A."/>
            <person name="Ward D."/>
            <person name="Feldgarden M."/>
            <person name="Gevers D."/>
            <person name="Morotomi M."/>
            <person name="Young S.K."/>
            <person name="Zeng Q."/>
            <person name="Gargeya S."/>
            <person name="Fitzgerald M."/>
            <person name="Haas B."/>
            <person name="Abouelleil A."/>
            <person name="Alvarado L."/>
            <person name="Arachchi H.M."/>
            <person name="Berlin A."/>
            <person name="Chapman S.B."/>
            <person name="Gearin G."/>
            <person name="Goldberg J."/>
            <person name="Griggs A."/>
            <person name="Gujja S."/>
            <person name="Hansen M."/>
            <person name="Heiman D."/>
            <person name="Howarth C."/>
            <person name="Larimer J."/>
            <person name="Lui A."/>
            <person name="MacDonald P.J.P."/>
            <person name="McCowen C."/>
            <person name="Montmayeur A."/>
            <person name="Murphy C."/>
            <person name="Neiman D."/>
            <person name="Pearson M."/>
            <person name="Priest M."/>
            <person name="Roberts A."/>
            <person name="Saif S."/>
            <person name="Shea T."/>
            <person name="Sisk P."/>
            <person name="Stolte C."/>
            <person name="Sykes S."/>
            <person name="Wortman J."/>
            <person name="Nusbaum C."/>
            <person name="Birren B."/>
        </authorList>
    </citation>
    <scope>NUCLEOTIDE SEQUENCE [LARGE SCALE GENOMIC DNA]</scope>
    <source>
        <strain evidence="5 6">YIT 12061</strain>
    </source>
</reference>
<dbReference type="Proteomes" id="UP000004892">
    <property type="component" value="Unassembled WGS sequence"/>
</dbReference>
<dbReference type="InterPro" id="IPR029479">
    <property type="entry name" value="Nitroreductase"/>
</dbReference>
<name>H1DG78_9BACT</name>
<dbReference type="InterPro" id="IPR033877">
    <property type="entry name" value="Frm2/Hbn1"/>
</dbReference>
<feature type="domain" description="Nitroreductase" evidence="4">
    <location>
        <begin position="9"/>
        <end position="178"/>
    </location>
</feature>
<dbReference type="GeneID" id="98068843"/>